<dbReference type="AlphaFoldDB" id="A0A2P2CEX9"/>
<dbReference type="InterPro" id="IPR028973">
    <property type="entry name" value="PhnB-like"/>
</dbReference>
<proteinExistence type="predicted"/>
<gene>
    <name evidence="2" type="ORF">NOCA1210125</name>
</gene>
<feature type="domain" description="Glyoxalase/fosfomycin resistance/dioxygenase" evidence="1">
    <location>
        <begin position="12"/>
        <end position="131"/>
    </location>
</feature>
<dbReference type="InterPro" id="IPR029068">
    <property type="entry name" value="Glyas_Bleomycin-R_OHBP_Dase"/>
</dbReference>
<name>A0A2P2CEX9_9ZZZZ</name>
<protein>
    <submittedName>
        <fullName evidence="2">Glyoxalase/bleomycin resistance protein/dioxygenase</fullName>
    </submittedName>
</protein>
<dbReference type="Pfam" id="PF00903">
    <property type="entry name" value="Glyoxalase"/>
    <property type="match status" value="1"/>
</dbReference>
<accession>A0A2P2CEX9</accession>
<dbReference type="GO" id="GO:0051213">
    <property type="term" value="F:dioxygenase activity"/>
    <property type="evidence" value="ECO:0007669"/>
    <property type="project" value="UniProtKB-KW"/>
</dbReference>
<keyword evidence="2" id="KW-0560">Oxidoreductase</keyword>
<organism evidence="2">
    <name type="scientific">metagenome</name>
    <dbReference type="NCBI Taxonomy" id="256318"/>
    <lineage>
        <taxon>unclassified sequences</taxon>
        <taxon>metagenomes</taxon>
    </lineage>
</organism>
<dbReference type="EMBL" id="CZKB01000014">
    <property type="protein sequence ID" value="CUR60477.1"/>
    <property type="molecule type" value="Genomic_DNA"/>
</dbReference>
<evidence type="ECO:0000259" key="1">
    <source>
        <dbReference type="Pfam" id="PF00903"/>
    </source>
</evidence>
<dbReference type="PANTHER" id="PTHR33990">
    <property type="entry name" value="PROTEIN YJDN-RELATED"/>
    <property type="match status" value="1"/>
</dbReference>
<dbReference type="CDD" id="cd06588">
    <property type="entry name" value="PhnB_like"/>
    <property type="match status" value="1"/>
</dbReference>
<keyword evidence="2" id="KW-0223">Dioxygenase</keyword>
<reference evidence="2" key="1">
    <citation type="submission" date="2015-08" db="EMBL/GenBank/DDBJ databases">
        <authorList>
            <person name="Babu N.S."/>
            <person name="Beckwith C.J."/>
            <person name="Beseler K.G."/>
            <person name="Brison A."/>
            <person name="Carone J.V."/>
            <person name="Caskin T.P."/>
            <person name="Diamond M."/>
            <person name="Durham M.E."/>
            <person name="Foxe J.M."/>
            <person name="Go M."/>
            <person name="Henderson B.A."/>
            <person name="Jones I.B."/>
            <person name="McGettigan J.A."/>
            <person name="Micheletti S.J."/>
            <person name="Nasrallah M.E."/>
            <person name="Ortiz D."/>
            <person name="Piller C.R."/>
            <person name="Privatt S.R."/>
            <person name="Schneider S.L."/>
            <person name="Sharp S."/>
            <person name="Smith T.C."/>
            <person name="Stanton J.D."/>
            <person name="Ullery H.E."/>
            <person name="Wilson R.J."/>
            <person name="Serrano M.G."/>
            <person name="Buck G."/>
            <person name="Lee V."/>
            <person name="Wang Y."/>
            <person name="Carvalho R."/>
            <person name="Voegtly L."/>
            <person name="Shi R."/>
            <person name="Duckworth R."/>
            <person name="Johnson A."/>
            <person name="Loviza R."/>
            <person name="Walstead R."/>
            <person name="Shah Z."/>
            <person name="Kiflezghi M."/>
            <person name="Wade K."/>
            <person name="Ball S.L."/>
            <person name="Bradley K.W."/>
            <person name="Asai D.J."/>
            <person name="Bowman C.A."/>
            <person name="Russell D.A."/>
            <person name="Pope W.H."/>
            <person name="Jacobs-Sera D."/>
            <person name="Hendrix R.W."/>
            <person name="Hatfull G.F."/>
        </authorList>
    </citation>
    <scope>NUCLEOTIDE SEQUENCE</scope>
</reference>
<dbReference type="PANTHER" id="PTHR33990:SF1">
    <property type="entry name" value="PROTEIN YJDN"/>
    <property type="match status" value="1"/>
</dbReference>
<dbReference type="Gene3D" id="3.10.180.10">
    <property type="entry name" value="2,3-Dihydroxybiphenyl 1,2-Dioxygenase, domain 1"/>
    <property type="match status" value="1"/>
</dbReference>
<dbReference type="SUPFAM" id="SSF54593">
    <property type="entry name" value="Glyoxalase/Bleomycin resistance protein/Dihydroxybiphenyl dioxygenase"/>
    <property type="match status" value="1"/>
</dbReference>
<dbReference type="InterPro" id="IPR004360">
    <property type="entry name" value="Glyas_Fos-R_dOase_dom"/>
</dbReference>
<sequence>MTVDVTPHLNFRGRAREALTFYREALGGELAVVTYADAHAAQDPAEADQVMWGQVVAPNGARVMAYDVPGATAYDAGTIAFFVSLRGDDADEVAALWTGLADGATILQDLGPSGWAPLYGMLRDRFGVTWVLDVAVSYPA</sequence>
<evidence type="ECO:0000313" key="2">
    <source>
        <dbReference type="EMBL" id="CUR60477.1"/>
    </source>
</evidence>